<gene>
    <name evidence="1" type="ORF">UFOPK2683_00141</name>
    <name evidence="2" type="ORF">UFOPK4121_01324</name>
</gene>
<dbReference type="EMBL" id="CAFBPQ010000052">
    <property type="protein sequence ID" value="CAB5030565.1"/>
    <property type="molecule type" value="Genomic_DNA"/>
</dbReference>
<evidence type="ECO:0000313" key="1">
    <source>
        <dbReference type="EMBL" id="CAB4713582.1"/>
    </source>
</evidence>
<dbReference type="Pfam" id="PF10103">
    <property type="entry name" value="Zincin_2"/>
    <property type="match status" value="1"/>
</dbReference>
<dbReference type="NCBIfam" id="TIGR03883">
    <property type="entry name" value="DUF2342_F420"/>
    <property type="match status" value="1"/>
</dbReference>
<dbReference type="AlphaFoldDB" id="A0A6J6QS86"/>
<dbReference type="Gene3D" id="1.20.150.30">
    <property type="entry name" value="Zincin-like metallopeptidase, N-terminal domain"/>
    <property type="match status" value="1"/>
</dbReference>
<dbReference type="EMBL" id="CAEZYK010000004">
    <property type="protein sequence ID" value="CAB4713582.1"/>
    <property type="molecule type" value="Genomic_DNA"/>
</dbReference>
<dbReference type="InterPro" id="IPR018766">
    <property type="entry name" value="Zinicin_2"/>
</dbReference>
<sequence length="357" mass="39541">MTITGATSSVDWKLAGRVGRSVAGPDPLVDSYLSSSLVEDFSQLTSQAESLVAQHTGLKAPGFARARVLDRHEWLDANLVSLRRLLSPLLERISNKSSRFAPLQTRVTAAEMGFLLGWMSKRVLGQYDVLVPESSDQDRGDSVYYVGTNILLLEKKYSFRPRDFRLWIAIHEVTHRAQFLGVPWMQSYYTGLVKEALSHFDPDPRALSLAWARVVEAVRRGNNPLAEGGIAALVASPEQQEGLRKIQALMSLLEGHGNRVMNELGQKHVVGQKRMAQVLDARRKRRGVSAIFSQLVGLDAKMRQYEVGEAFVTAVELAAGPRALDTAWRGPEFLPTVTELIAPEVWLKRVGLSVSVS</sequence>
<dbReference type="PANTHER" id="PTHR39420">
    <property type="match status" value="1"/>
</dbReference>
<dbReference type="InterPro" id="IPR042271">
    <property type="entry name" value="Zinicin_2_N"/>
</dbReference>
<name>A0A6J6QS86_9ZZZZ</name>
<proteinExistence type="predicted"/>
<organism evidence="1">
    <name type="scientific">freshwater metagenome</name>
    <dbReference type="NCBI Taxonomy" id="449393"/>
    <lineage>
        <taxon>unclassified sequences</taxon>
        <taxon>metagenomes</taxon>
        <taxon>ecological metagenomes</taxon>
    </lineage>
</organism>
<accession>A0A6J6QS86</accession>
<protein>
    <submittedName>
        <fullName evidence="1">Unannotated protein</fullName>
    </submittedName>
</protein>
<dbReference type="NCBIfam" id="TIGR03624">
    <property type="entry name" value="putative hydrolase"/>
    <property type="match status" value="1"/>
</dbReference>
<dbReference type="InterPro" id="IPR022454">
    <property type="entry name" value="CHP03883_F420-assoc"/>
</dbReference>
<evidence type="ECO:0000313" key="2">
    <source>
        <dbReference type="EMBL" id="CAB5030565.1"/>
    </source>
</evidence>
<reference evidence="1" key="1">
    <citation type="submission" date="2020-05" db="EMBL/GenBank/DDBJ databases">
        <authorList>
            <person name="Chiriac C."/>
            <person name="Salcher M."/>
            <person name="Ghai R."/>
            <person name="Kavagutti S V."/>
        </authorList>
    </citation>
    <scope>NUCLEOTIDE SEQUENCE</scope>
</reference>
<dbReference type="PANTHER" id="PTHR39420:SF1">
    <property type="entry name" value="HYDROLASE"/>
    <property type="match status" value="1"/>
</dbReference>
<dbReference type="SUPFAM" id="SSF55486">
    <property type="entry name" value="Metalloproteases ('zincins'), catalytic domain"/>
    <property type="match status" value="1"/>
</dbReference>